<gene>
    <name evidence="3" type="ORF">EXJ73_12330</name>
</gene>
<feature type="compositionally biased region" description="Basic residues" evidence="1">
    <location>
        <begin position="117"/>
        <end position="127"/>
    </location>
</feature>
<reference evidence="3" key="1">
    <citation type="submission" date="2019-02" db="EMBL/GenBank/DDBJ databases">
        <title>Draft genome of the type strain Pelomonas aquatica CCUG 52575T.</title>
        <authorList>
            <person name="Gomila M."/>
            <person name="Lalucat J."/>
        </authorList>
    </citation>
    <scope>NUCLEOTIDE SEQUENCE</scope>
    <source>
        <strain evidence="3">CCUG 52575</strain>
    </source>
</reference>
<dbReference type="AlphaFoldDB" id="A0A9X4LHR8"/>
<keyword evidence="4" id="KW-1185">Reference proteome</keyword>
<dbReference type="RefSeq" id="WP_268147821.1">
    <property type="nucleotide sequence ID" value="NZ_JAPPUW010000003.1"/>
</dbReference>
<dbReference type="EMBL" id="SGUG01000016">
    <property type="protein sequence ID" value="MDG0863254.1"/>
    <property type="molecule type" value="Genomic_DNA"/>
</dbReference>
<evidence type="ECO:0000256" key="1">
    <source>
        <dbReference type="SAM" id="MobiDB-lite"/>
    </source>
</evidence>
<organism evidence="3 4">
    <name type="scientific">Pelomonas aquatica</name>
    <dbReference type="NCBI Taxonomy" id="431058"/>
    <lineage>
        <taxon>Bacteria</taxon>
        <taxon>Pseudomonadati</taxon>
        <taxon>Pseudomonadota</taxon>
        <taxon>Betaproteobacteria</taxon>
        <taxon>Burkholderiales</taxon>
        <taxon>Sphaerotilaceae</taxon>
        <taxon>Roseateles</taxon>
    </lineage>
</organism>
<feature type="region of interest" description="Disordered" evidence="1">
    <location>
        <begin position="32"/>
        <end position="138"/>
    </location>
</feature>
<feature type="signal peptide" evidence="2">
    <location>
        <begin position="1"/>
        <end position="18"/>
    </location>
</feature>
<name>A0A9X4LHR8_9BURK</name>
<evidence type="ECO:0000313" key="4">
    <source>
        <dbReference type="Proteomes" id="UP001152766"/>
    </source>
</evidence>
<feature type="chain" id="PRO_5040904938" description="DUF4124 domain-containing protein" evidence="2">
    <location>
        <begin position="19"/>
        <end position="138"/>
    </location>
</feature>
<protein>
    <recommendedName>
        <fullName evidence="5">DUF4124 domain-containing protein</fullName>
    </recommendedName>
</protein>
<proteinExistence type="predicted"/>
<accession>A0A9X4LHR8</accession>
<keyword evidence="2" id="KW-0732">Signal</keyword>
<evidence type="ECO:0000313" key="3">
    <source>
        <dbReference type="EMBL" id="MDG0863254.1"/>
    </source>
</evidence>
<sequence>MKPLLLALAAVIALPALAQSQVRQAQVYRCGPDGRDLRDSPCPGSPATSGGSIRYDEPSAADSRAARERHLADARQAAALAAARRASEAEARHQRALSLGLQPPPAAASAPQVVHIKPPKVAKPARPHRPEAAASAAR</sequence>
<feature type="compositionally biased region" description="Basic and acidic residues" evidence="1">
    <location>
        <begin position="64"/>
        <end position="73"/>
    </location>
</feature>
<evidence type="ECO:0008006" key="5">
    <source>
        <dbReference type="Google" id="ProtNLM"/>
    </source>
</evidence>
<comment type="caution">
    <text evidence="3">The sequence shown here is derived from an EMBL/GenBank/DDBJ whole genome shotgun (WGS) entry which is preliminary data.</text>
</comment>
<dbReference type="Proteomes" id="UP001152766">
    <property type="component" value="Unassembled WGS sequence"/>
</dbReference>
<feature type="compositionally biased region" description="Low complexity" evidence="1">
    <location>
        <begin position="74"/>
        <end position="84"/>
    </location>
</feature>
<evidence type="ECO:0000256" key="2">
    <source>
        <dbReference type="SAM" id="SignalP"/>
    </source>
</evidence>